<gene>
    <name evidence="5" type="ORF">POCULU_LOCUS7048</name>
</gene>
<evidence type="ECO:0000256" key="1">
    <source>
        <dbReference type="ARBA" id="ARBA00022441"/>
    </source>
</evidence>
<keyword evidence="1" id="KW-0880">Kelch repeat</keyword>
<organism evidence="5 6">
    <name type="scientific">Paraglomus occultum</name>
    <dbReference type="NCBI Taxonomy" id="144539"/>
    <lineage>
        <taxon>Eukaryota</taxon>
        <taxon>Fungi</taxon>
        <taxon>Fungi incertae sedis</taxon>
        <taxon>Mucoromycota</taxon>
        <taxon>Glomeromycotina</taxon>
        <taxon>Glomeromycetes</taxon>
        <taxon>Paraglomerales</taxon>
        <taxon>Paraglomeraceae</taxon>
        <taxon>Paraglomus</taxon>
    </lineage>
</organism>
<dbReference type="PANTHER" id="PTHR46228:SF2">
    <property type="entry name" value="KELCH REPEAT PROTEIN (AFU_ORTHOLOGUE AFUA_4G14350)"/>
    <property type="match status" value="1"/>
</dbReference>
<dbReference type="SUPFAM" id="SSF117281">
    <property type="entry name" value="Kelch motif"/>
    <property type="match status" value="1"/>
</dbReference>
<evidence type="ECO:0000256" key="3">
    <source>
        <dbReference type="SAM" id="Phobius"/>
    </source>
</evidence>
<dbReference type="Pfam" id="PF24681">
    <property type="entry name" value="Kelch_KLHDC2_KLHL20_DRC7"/>
    <property type="match status" value="1"/>
</dbReference>
<dbReference type="SUPFAM" id="SSF81383">
    <property type="entry name" value="F-box domain"/>
    <property type="match status" value="1"/>
</dbReference>
<proteinExistence type="predicted"/>
<dbReference type="OrthoDB" id="10250130at2759"/>
<accession>A0A9N9C6J7</accession>
<dbReference type="InterPro" id="IPR036047">
    <property type="entry name" value="F-box-like_dom_sf"/>
</dbReference>
<feature type="non-terminal residue" evidence="5">
    <location>
        <position position="647"/>
    </location>
</feature>
<keyword evidence="3" id="KW-0812">Transmembrane</keyword>
<keyword evidence="6" id="KW-1185">Reference proteome</keyword>
<reference evidence="5" key="1">
    <citation type="submission" date="2021-06" db="EMBL/GenBank/DDBJ databases">
        <authorList>
            <person name="Kallberg Y."/>
            <person name="Tangrot J."/>
            <person name="Rosling A."/>
        </authorList>
    </citation>
    <scope>NUCLEOTIDE SEQUENCE</scope>
    <source>
        <strain evidence="5">IA702</strain>
    </source>
</reference>
<dbReference type="Proteomes" id="UP000789572">
    <property type="component" value="Unassembled WGS sequence"/>
</dbReference>
<dbReference type="InterPro" id="IPR015915">
    <property type="entry name" value="Kelch-typ_b-propeller"/>
</dbReference>
<dbReference type="EMBL" id="CAJVPJ010001471">
    <property type="protein sequence ID" value="CAG8592506.1"/>
    <property type="molecule type" value="Genomic_DNA"/>
</dbReference>
<feature type="domain" description="F-box" evidence="4">
    <location>
        <begin position="4"/>
        <end position="56"/>
    </location>
</feature>
<dbReference type="PANTHER" id="PTHR46228">
    <property type="entry name" value="KELCH DOMAIN-CONTAINING PROTEIN"/>
    <property type="match status" value="1"/>
</dbReference>
<name>A0A9N9C6J7_9GLOM</name>
<evidence type="ECO:0000256" key="2">
    <source>
        <dbReference type="ARBA" id="ARBA00022737"/>
    </source>
</evidence>
<keyword evidence="2" id="KW-0677">Repeat</keyword>
<dbReference type="Pfam" id="PF12937">
    <property type="entry name" value="F-box-like"/>
    <property type="match status" value="1"/>
</dbReference>
<evidence type="ECO:0000313" key="5">
    <source>
        <dbReference type="EMBL" id="CAG8592506.1"/>
    </source>
</evidence>
<evidence type="ECO:0000259" key="4">
    <source>
        <dbReference type="PROSITE" id="PS50181"/>
    </source>
</evidence>
<dbReference type="Gene3D" id="2.120.10.80">
    <property type="entry name" value="Kelch-type beta propeller"/>
    <property type="match status" value="1"/>
</dbReference>
<dbReference type="AlphaFoldDB" id="A0A9N9C6J7"/>
<keyword evidence="3" id="KW-0472">Membrane</keyword>
<dbReference type="InterPro" id="IPR001810">
    <property type="entry name" value="F-box_dom"/>
</dbReference>
<evidence type="ECO:0000313" key="6">
    <source>
        <dbReference type="Proteomes" id="UP000789572"/>
    </source>
</evidence>
<dbReference type="SMART" id="SM00256">
    <property type="entry name" value="FBOX"/>
    <property type="match status" value="1"/>
</dbReference>
<dbReference type="Gene3D" id="1.20.1280.50">
    <property type="match status" value="1"/>
</dbReference>
<dbReference type="PROSITE" id="PS50181">
    <property type="entry name" value="FBOX"/>
    <property type="match status" value="1"/>
</dbReference>
<sequence length="647" mass="74632">NSIVQMITALPQEVLEIIFKYLEMPELVNCSLTCWSLYRVFSIQQYGLTRPEWHNVPYSIPNNKMAEHRLYYRNAVLIGTTLYIVILSLEHPICWKLDLNEENPKWGNDFVSVCDSYRPVKYPATLSIRDKIYIHGGVDLLTGQPTSILYEFDVSSMRLLVLMQKGTVPYPRSMHTLSALDYNRLAIYGGRCIANGIPYNTKSFAIYDLTSKIWTSYNQMPNMPYARSLHCTVQTNDKLYIYGGQHIDSEGITKVHDDECVWTYDIQLYKWQKYLSPARELNIFSFKLPIDWLSTIGWKQSPGRCSGAAMVSLSDRIVIIGGLSSFSWLINNLREPWQKELIAAFVIPFRTKGKLTPCGPTGKIVFLDKFQLIPIITLYDAWSLLWSYAHRPPKKMTVEEQIKYLYESQERLAQSIVIIQQDPKVRPATANLTYSNQISKRKGKDVKFIMSSSIRCHPTVRRSKCKDGENTDITLGKEHEGWPNTERIGKMQGNCSELVPWEAMVGKRLSPGKRVTLYTRTLALPVKENQSPKILQPFDAFKDNSRIAALVDYEVLDSNPKEPIYHIRCVAGFGFDHIINIGEIDYGIIFLDCYGRVFLWKNESQMLWPLGNSPEEASKGFVKGDQLRWFEENGTVYEYITKWEDYY</sequence>
<feature type="transmembrane region" description="Helical" evidence="3">
    <location>
        <begin position="70"/>
        <end position="89"/>
    </location>
</feature>
<protein>
    <submittedName>
        <fullName evidence="5">5091_t:CDS:1</fullName>
    </submittedName>
</protein>
<keyword evidence="3" id="KW-1133">Transmembrane helix</keyword>
<comment type="caution">
    <text evidence="5">The sequence shown here is derived from an EMBL/GenBank/DDBJ whole genome shotgun (WGS) entry which is preliminary data.</text>
</comment>